<protein>
    <submittedName>
        <fullName evidence="1">Uncharacterized protein</fullName>
    </submittedName>
</protein>
<dbReference type="Proteomes" id="UP000600877">
    <property type="component" value="Unassembled WGS sequence"/>
</dbReference>
<accession>A0ABQ2YJ37</accession>
<evidence type="ECO:0000313" key="1">
    <source>
        <dbReference type="EMBL" id="GGX84705.1"/>
    </source>
</evidence>
<proteinExistence type="predicted"/>
<gene>
    <name evidence="1" type="ORF">GCM10011290_10530</name>
</gene>
<keyword evidence="2" id="KW-1185">Reference proteome</keyword>
<evidence type="ECO:0000313" key="2">
    <source>
        <dbReference type="Proteomes" id="UP000600877"/>
    </source>
</evidence>
<sequence length="164" mass="18181">MSEGDMSDEDTMIEELYCIKNSGNIMEEDFLFYLSSKYPSVRALAVIVVGLNLKKEFACKHIVKAIDSECDEEVVQSLVDSLVSLVHAGICDKKIVASKLKKLLVFGCWSDELKGGLYLGLLKLFKKITPREYAIAPDCLSEMSLDVDFIESIPLVNGDKGCES</sequence>
<comment type="caution">
    <text evidence="1">The sequence shown here is derived from an EMBL/GenBank/DDBJ whole genome shotgun (WGS) entry which is preliminary data.</text>
</comment>
<name>A0ABQ2YJ37_9NEIS</name>
<reference evidence="2" key="1">
    <citation type="journal article" date="2019" name="Int. J. Syst. Evol. Microbiol.">
        <title>The Global Catalogue of Microorganisms (GCM) 10K type strain sequencing project: providing services to taxonomists for standard genome sequencing and annotation.</title>
        <authorList>
            <consortium name="The Broad Institute Genomics Platform"/>
            <consortium name="The Broad Institute Genome Sequencing Center for Infectious Disease"/>
            <person name="Wu L."/>
            <person name="Ma J."/>
        </authorList>
    </citation>
    <scope>NUCLEOTIDE SEQUENCE [LARGE SCALE GENOMIC DNA]</scope>
    <source>
        <strain evidence="2">KCTC 32041</strain>
    </source>
</reference>
<organism evidence="1 2">
    <name type="scientific">Vogesella alkaliphila</name>
    <dbReference type="NCBI Taxonomy" id="1193621"/>
    <lineage>
        <taxon>Bacteria</taxon>
        <taxon>Pseudomonadati</taxon>
        <taxon>Pseudomonadota</taxon>
        <taxon>Betaproteobacteria</taxon>
        <taxon>Neisseriales</taxon>
        <taxon>Chromobacteriaceae</taxon>
        <taxon>Vogesella</taxon>
    </lineage>
</organism>
<dbReference type="EMBL" id="BMYW01000002">
    <property type="protein sequence ID" value="GGX84705.1"/>
    <property type="molecule type" value="Genomic_DNA"/>
</dbReference>